<feature type="domain" description="ABC transmembrane type-1" evidence="11">
    <location>
        <begin position="8"/>
        <end position="186"/>
    </location>
</feature>
<dbReference type="EMBL" id="JAPEUY010000002">
    <property type="protein sequence ID" value="KAJ4375755.1"/>
    <property type="molecule type" value="Genomic_DNA"/>
</dbReference>
<sequence length="460" mass="51580">MKALEQGSSLARLLETIVCESLPTVVDVTVALGILYWKFDIYVSITLLVACSSFLALEVFTSRWKVELRRQSARAERREARVMHQAIQGWATVSYFNMFHFERKRFGKTVDTKLVAHQRWSIRDTSIQGAIELMIPLTFTILAGMVIYNISQGRSKPGGFVFFIQYWDSLIWPVKWLSHDYRQIMSDLIDAERLLALLQQKATVVDCEEPHDIRDVEGHVAFEDVCFAYDNRKTTICGLGFSAQPGQTIALVGATGAGKSTATKLLLRFYDVTEGKISIDNHDIRDITLDSLRNLIGVVPQDPLLFNGTILENLRYAKPSATFAETIEACQATSIHDKILTFPDGYKTHVGEQGVKLSGGEVQRLAVARVILKDAPILVLDEATSAIDTHTESSIQRALDAFKNRRKRTTFVIAHRLSTIVSADQILVFDEGKIVERGTHKNLIARDGVYSGLWSKQSRA</sequence>
<evidence type="ECO:0000259" key="11">
    <source>
        <dbReference type="PROSITE" id="PS50929"/>
    </source>
</evidence>
<dbReference type="GO" id="GO:0016020">
    <property type="term" value="C:membrane"/>
    <property type="evidence" value="ECO:0007669"/>
    <property type="project" value="UniProtKB-SubCell"/>
</dbReference>
<dbReference type="InterPro" id="IPR003439">
    <property type="entry name" value="ABC_transporter-like_ATP-bd"/>
</dbReference>
<dbReference type="Gene3D" id="3.40.50.300">
    <property type="entry name" value="P-loop containing nucleotide triphosphate hydrolases"/>
    <property type="match status" value="1"/>
</dbReference>
<organism evidence="12 13">
    <name type="scientific">Neocucurbitaria cava</name>
    <dbReference type="NCBI Taxonomy" id="798079"/>
    <lineage>
        <taxon>Eukaryota</taxon>
        <taxon>Fungi</taxon>
        <taxon>Dikarya</taxon>
        <taxon>Ascomycota</taxon>
        <taxon>Pezizomycotina</taxon>
        <taxon>Dothideomycetes</taxon>
        <taxon>Pleosporomycetidae</taxon>
        <taxon>Pleosporales</taxon>
        <taxon>Pleosporineae</taxon>
        <taxon>Cucurbitariaceae</taxon>
        <taxon>Neocucurbitaria</taxon>
    </lineage>
</organism>
<dbReference type="FunFam" id="3.40.50.300:FF:000287">
    <property type="entry name" value="Multidrug ABC transporter ATP-binding protein"/>
    <property type="match status" value="1"/>
</dbReference>
<evidence type="ECO:0000256" key="6">
    <source>
        <dbReference type="ARBA" id="ARBA00022989"/>
    </source>
</evidence>
<evidence type="ECO:0000256" key="3">
    <source>
        <dbReference type="ARBA" id="ARBA00022692"/>
    </source>
</evidence>
<dbReference type="SUPFAM" id="SSF90123">
    <property type="entry name" value="ABC transporter transmembrane region"/>
    <property type="match status" value="1"/>
</dbReference>
<dbReference type="PANTHER" id="PTHR24221:SF503">
    <property type="entry name" value="MITOCHONDRIAL POTASSIUM CHANNEL ATP-BINDING SUBUNIT"/>
    <property type="match status" value="1"/>
</dbReference>
<evidence type="ECO:0000256" key="1">
    <source>
        <dbReference type="ARBA" id="ARBA00004141"/>
    </source>
</evidence>
<accession>A0A9W8YEX6</accession>
<evidence type="ECO:0008006" key="14">
    <source>
        <dbReference type="Google" id="ProtNLM"/>
    </source>
</evidence>
<dbReference type="GO" id="GO:0005524">
    <property type="term" value="F:ATP binding"/>
    <property type="evidence" value="ECO:0007669"/>
    <property type="project" value="UniProtKB-KW"/>
</dbReference>
<comment type="caution">
    <text evidence="12">The sequence shown here is derived from an EMBL/GenBank/DDBJ whole genome shotgun (WGS) entry which is preliminary data.</text>
</comment>
<evidence type="ECO:0000256" key="5">
    <source>
        <dbReference type="ARBA" id="ARBA00022840"/>
    </source>
</evidence>
<reference evidence="12" key="1">
    <citation type="submission" date="2022-10" db="EMBL/GenBank/DDBJ databases">
        <title>Tapping the CABI collections for fungal endophytes: first genome assemblies for Collariella, Neodidymelliopsis, Ascochyta clinopodiicola, Didymella pomorum, Didymosphaeria variabile, Neocosmospora piperis and Neocucurbitaria cava.</title>
        <authorList>
            <person name="Hill R."/>
        </authorList>
    </citation>
    <scope>NUCLEOTIDE SEQUENCE</scope>
    <source>
        <strain evidence="12">IMI 356814</strain>
    </source>
</reference>
<dbReference type="Proteomes" id="UP001140560">
    <property type="component" value="Unassembled WGS sequence"/>
</dbReference>
<dbReference type="GO" id="GO:0016887">
    <property type="term" value="F:ATP hydrolysis activity"/>
    <property type="evidence" value="ECO:0007669"/>
    <property type="project" value="InterPro"/>
</dbReference>
<name>A0A9W8YEX6_9PLEO</name>
<feature type="transmembrane region" description="Helical" evidence="9">
    <location>
        <begin position="41"/>
        <end position="60"/>
    </location>
</feature>
<keyword evidence="2" id="KW-0813">Transport</keyword>
<dbReference type="InterPro" id="IPR011527">
    <property type="entry name" value="ABC1_TM_dom"/>
</dbReference>
<feature type="transmembrane region" description="Helical" evidence="9">
    <location>
        <begin position="129"/>
        <end position="148"/>
    </location>
</feature>
<evidence type="ECO:0000256" key="2">
    <source>
        <dbReference type="ARBA" id="ARBA00022448"/>
    </source>
</evidence>
<dbReference type="InterPro" id="IPR039421">
    <property type="entry name" value="Type_1_exporter"/>
</dbReference>
<dbReference type="InterPro" id="IPR003593">
    <property type="entry name" value="AAA+_ATPase"/>
</dbReference>
<dbReference type="PROSITE" id="PS50893">
    <property type="entry name" value="ABC_TRANSPORTER_2"/>
    <property type="match status" value="1"/>
</dbReference>
<dbReference type="Pfam" id="PF00664">
    <property type="entry name" value="ABC_membrane"/>
    <property type="match status" value="1"/>
</dbReference>
<keyword evidence="13" id="KW-1185">Reference proteome</keyword>
<gene>
    <name evidence="12" type="ORF">N0V83_001031</name>
</gene>
<protein>
    <recommendedName>
        <fullName evidence="14">ABC transporter</fullName>
    </recommendedName>
</protein>
<proteinExistence type="inferred from homology"/>
<dbReference type="InterPro" id="IPR027417">
    <property type="entry name" value="P-loop_NTPase"/>
</dbReference>
<keyword evidence="6 9" id="KW-1133">Transmembrane helix</keyword>
<dbReference type="OrthoDB" id="6500128at2759"/>
<evidence type="ECO:0000256" key="8">
    <source>
        <dbReference type="ARBA" id="ARBA00024363"/>
    </source>
</evidence>
<keyword evidence="7 9" id="KW-0472">Membrane</keyword>
<keyword evidence="3 9" id="KW-0812">Transmembrane</keyword>
<dbReference type="AlphaFoldDB" id="A0A9W8YEX6"/>
<feature type="domain" description="ABC transporter" evidence="10">
    <location>
        <begin position="220"/>
        <end position="456"/>
    </location>
</feature>
<dbReference type="SUPFAM" id="SSF52540">
    <property type="entry name" value="P-loop containing nucleoside triphosphate hydrolases"/>
    <property type="match status" value="1"/>
</dbReference>
<dbReference type="SMART" id="SM00382">
    <property type="entry name" value="AAA"/>
    <property type="match status" value="1"/>
</dbReference>
<comment type="similarity">
    <text evidence="8">Belongs to the ABC transporter superfamily. ABCB family. Heavy Metal importer (TC 3.A.1.210) subfamily.</text>
</comment>
<dbReference type="PROSITE" id="PS50929">
    <property type="entry name" value="ABC_TM1F"/>
    <property type="match status" value="1"/>
</dbReference>
<dbReference type="Pfam" id="PF00005">
    <property type="entry name" value="ABC_tran"/>
    <property type="match status" value="1"/>
</dbReference>
<keyword evidence="4" id="KW-0547">Nucleotide-binding</keyword>
<keyword evidence="5" id="KW-0067">ATP-binding</keyword>
<dbReference type="InterPro" id="IPR036640">
    <property type="entry name" value="ABC1_TM_sf"/>
</dbReference>
<evidence type="ECO:0000256" key="9">
    <source>
        <dbReference type="SAM" id="Phobius"/>
    </source>
</evidence>
<evidence type="ECO:0000313" key="12">
    <source>
        <dbReference type="EMBL" id="KAJ4375755.1"/>
    </source>
</evidence>
<dbReference type="GO" id="GO:0140359">
    <property type="term" value="F:ABC-type transporter activity"/>
    <property type="evidence" value="ECO:0007669"/>
    <property type="project" value="InterPro"/>
</dbReference>
<dbReference type="Gene3D" id="1.20.1560.10">
    <property type="entry name" value="ABC transporter type 1, transmembrane domain"/>
    <property type="match status" value="1"/>
</dbReference>
<evidence type="ECO:0000256" key="7">
    <source>
        <dbReference type="ARBA" id="ARBA00023136"/>
    </source>
</evidence>
<dbReference type="PANTHER" id="PTHR24221">
    <property type="entry name" value="ATP-BINDING CASSETTE SUB-FAMILY B"/>
    <property type="match status" value="1"/>
</dbReference>
<evidence type="ECO:0000313" key="13">
    <source>
        <dbReference type="Proteomes" id="UP001140560"/>
    </source>
</evidence>
<comment type="subcellular location">
    <subcellularLocation>
        <location evidence="1">Membrane</location>
        <topology evidence="1">Multi-pass membrane protein</topology>
    </subcellularLocation>
</comment>
<evidence type="ECO:0000259" key="10">
    <source>
        <dbReference type="PROSITE" id="PS50893"/>
    </source>
</evidence>
<evidence type="ECO:0000256" key="4">
    <source>
        <dbReference type="ARBA" id="ARBA00022741"/>
    </source>
</evidence>